<organism evidence="2 3">
    <name type="scientific">Pararge aegeria aegeria</name>
    <dbReference type="NCBI Taxonomy" id="348720"/>
    <lineage>
        <taxon>Eukaryota</taxon>
        <taxon>Metazoa</taxon>
        <taxon>Ecdysozoa</taxon>
        <taxon>Arthropoda</taxon>
        <taxon>Hexapoda</taxon>
        <taxon>Insecta</taxon>
        <taxon>Pterygota</taxon>
        <taxon>Neoptera</taxon>
        <taxon>Endopterygota</taxon>
        <taxon>Lepidoptera</taxon>
        <taxon>Glossata</taxon>
        <taxon>Ditrysia</taxon>
        <taxon>Papilionoidea</taxon>
        <taxon>Nymphalidae</taxon>
        <taxon>Satyrinae</taxon>
        <taxon>Satyrini</taxon>
        <taxon>Parargina</taxon>
        <taxon>Pararge</taxon>
    </lineage>
</organism>
<feature type="compositionally biased region" description="Basic and acidic residues" evidence="1">
    <location>
        <begin position="32"/>
        <end position="51"/>
    </location>
</feature>
<gene>
    <name evidence="2" type="primary">jg19487</name>
    <name evidence="2" type="ORF">PAEG_LOCUS10140</name>
</gene>
<feature type="region of interest" description="Disordered" evidence="1">
    <location>
        <begin position="1"/>
        <end position="70"/>
    </location>
</feature>
<dbReference type="AlphaFoldDB" id="A0A8S4R6P5"/>
<accession>A0A8S4R6P5</accession>
<evidence type="ECO:0000313" key="3">
    <source>
        <dbReference type="Proteomes" id="UP000838756"/>
    </source>
</evidence>
<dbReference type="EMBL" id="CAKXAJ010024851">
    <property type="protein sequence ID" value="CAH2231670.1"/>
    <property type="molecule type" value="Genomic_DNA"/>
</dbReference>
<sequence length="70" mass="8069">MLQMTLKEWQGAAGPKRHKTLAFRTPYVQESTSRREEKKSTEKKRTREDVAHPGCSANEAALRSENMYES</sequence>
<keyword evidence="3" id="KW-1185">Reference proteome</keyword>
<protein>
    <submittedName>
        <fullName evidence="2">Jg19487 protein</fullName>
    </submittedName>
</protein>
<comment type="caution">
    <text evidence="2">The sequence shown here is derived from an EMBL/GenBank/DDBJ whole genome shotgun (WGS) entry which is preliminary data.</text>
</comment>
<evidence type="ECO:0000313" key="2">
    <source>
        <dbReference type="EMBL" id="CAH2231670.1"/>
    </source>
</evidence>
<evidence type="ECO:0000256" key="1">
    <source>
        <dbReference type="SAM" id="MobiDB-lite"/>
    </source>
</evidence>
<name>A0A8S4R6P5_9NEOP</name>
<reference evidence="2" key="1">
    <citation type="submission" date="2022-03" db="EMBL/GenBank/DDBJ databases">
        <authorList>
            <person name="Lindestad O."/>
        </authorList>
    </citation>
    <scope>NUCLEOTIDE SEQUENCE</scope>
</reference>
<proteinExistence type="predicted"/>
<dbReference type="Proteomes" id="UP000838756">
    <property type="component" value="Unassembled WGS sequence"/>
</dbReference>